<sequence>YSGTYLDIPREELESRYAIGTSQFLNLDDGSRIHYRDEGNDEGPVIVLLHGFNASLFNFERLVPLLAEDFRLVSLDLPAFGLTGAVPSGEYTIENFKETVSELTHYLDIEKFSIAGNSMGGHVAWRYALEYPDQIEGLILIAAGGVSGEEQTMDDSPIVWKLMDSSLARKILLFFTPKFFAEQGLQTAVADPKLVTEELVSQFHELALLEGSREAILSMITGDRRSSSGPEIFNQIRAPTLVIHGEEDNLIQVESSKYFEENIPNVEVKIYSNIGHLPMYEDPERTAKDIRNFIKGFDS</sequence>
<dbReference type="Pfam" id="PF00561">
    <property type="entry name" value="Abhydrolase_1"/>
    <property type="match status" value="1"/>
</dbReference>
<gene>
    <name evidence="2" type="ORF">METZ01_LOCUS355326</name>
</gene>
<dbReference type="InterPro" id="IPR000073">
    <property type="entry name" value="AB_hydrolase_1"/>
</dbReference>
<dbReference type="PANTHER" id="PTHR46438:SF11">
    <property type="entry name" value="LIPASE-RELATED"/>
    <property type="match status" value="1"/>
</dbReference>
<dbReference type="SUPFAM" id="SSF53474">
    <property type="entry name" value="alpha/beta-Hydrolases"/>
    <property type="match status" value="1"/>
</dbReference>
<feature type="non-terminal residue" evidence="2">
    <location>
        <position position="1"/>
    </location>
</feature>
<dbReference type="PANTHER" id="PTHR46438">
    <property type="entry name" value="ALPHA/BETA-HYDROLASES SUPERFAMILY PROTEIN"/>
    <property type="match status" value="1"/>
</dbReference>
<dbReference type="PRINTS" id="PR00412">
    <property type="entry name" value="EPOXHYDRLASE"/>
</dbReference>
<dbReference type="PRINTS" id="PR00111">
    <property type="entry name" value="ABHYDROLASE"/>
</dbReference>
<dbReference type="Gene3D" id="3.40.50.1820">
    <property type="entry name" value="alpha/beta hydrolase"/>
    <property type="match status" value="1"/>
</dbReference>
<evidence type="ECO:0000259" key="1">
    <source>
        <dbReference type="Pfam" id="PF00561"/>
    </source>
</evidence>
<dbReference type="EMBL" id="UINC01124964">
    <property type="protein sequence ID" value="SVD02472.1"/>
    <property type="molecule type" value="Genomic_DNA"/>
</dbReference>
<dbReference type="InterPro" id="IPR000639">
    <property type="entry name" value="Epox_hydrolase-like"/>
</dbReference>
<accession>A0A382RYU8</accession>
<evidence type="ECO:0000313" key="2">
    <source>
        <dbReference type="EMBL" id="SVD02472.1"/>
    </source>
</evidence>
<dbReference type="GO" id="GO:0003824">
    <property type="term" value="F:catalytic activity"/>
    <property type="evidence" value="ECO:0007669"/>
    <property type="project" value="InterPro"/>
</dbReference>
<protein>
    <recommendedName>
        <fullName evidence="1">AB hydrolase-1 domain-containing protein</fullName>
    </recommendedName>
</protein>
<proteinExistence type="predicted"/>
<dbReference type="InterPro" id="IPR029058">
    <property type="entry name" value="AB_hydrolase_fold"/>
</dbReference>
<reference evidence="2" key="1">
    <citation type="submission" date="2018-05" db="EMBL/GenBank/DDBJ databases">
        <authorList>
            <person name="Lanie J.A."/>
            <person name="Ng W.-L."/>
            <person name="Kazmierczak K.M."/>
            <person name="Andrzejewski T.M."/>
            <person name="Davidsen T.M."/>
            <person name="Wayne K.J."/>
            <person name="Tettelin H."/>
            <person name="Glass J.I."/>
            <person name="Rusch D."/>
            <person name="Podicherti R."/>
            <person name="Tsui H.-C.T."/>
            <person name="Winkler M.E."/>
        </authorList>
    </citation>
    <scope>NUCLEOTIDE SEQUENCE</scope>
</reference>
<feature type="domain" description="AB hydrolase-1" evidence="1">
    <location>
        <begin position="44"/>
        <end position="162"/>
    </location>
</feature>
<dbReference type="AlphaFoldDB" id="A0A382RYU8"/>
<name>A0A382RYU8_9ZZZZ</name>
<organism evidence="2">
    <name type="scientific">marine metagenome</name>
    <dbReference type="NCBI Taxonomy" id="408172"/>
    <lineage>
        <taxon>unclassified sequences</taxon>
        <taxon>metagenomes</taxon>
        <taxon>ecological metagenomes</taxon>
    </lineage>
</organism>